<evidence type="ECO:0000313" key="2">
    <source>
        <dbReference type="Proteomes" id="UP000268033"/>
    </source>
</evidence>
<proteinExistence type="predicted"/>
<dbReference type="Pfam" id="PF10071">
    <property type="entry name" value="DUF2310"/>
    <property type="match status" value="1"/>
</dbReference>
<name>A0A3N1PNN7_9GAMM</name>
<keyword evidence="2" id="KW-1185">Reference proteome</keyword>
<dbReference type="InterPro" id="IPR016908">
    <property type="entry name" value="UCP029037"/>
</dbReference>
<accession>A0A3N1PNN7</accession>
<protein>
    <submittedName>
        <fullName evidence="1">Putative nucleic acid-binding Zn ribbon protein</fullName>
    </submittedName>
</protein>
<evidence type="ECO:0000313" key="1">
    <source>
        <dbReference type="EMBL" id="ROQ28490.1"/>
    </source>
</evidence>
<sequence>MYLVDVTFDLYEDSAVHLVEGAVMRVFDAWRHQGQVLGRELPTWIKDGSLNLRVVCPEPDSLHSRHLSPAGRHALKKLGEAGLTQPRVKLLGRDLFSDTTAEPEPPSWQLLYATFVHNCSPLRSGDTLAPIPLYRVPAIANGDHKLLLRWQDDWMACDQLQMNGVSAEQSALFELGAPQSPLGRRGTDFAKRLEYLTKIPTYYYLYRVGGESQEAEAQRPCPGCGQPWRLAETLHGIIDFKCDACRLVSNLSWDFQ</sequence>
<dbReference type="RefSeq" id="WP_123420986.1">
    <property type="nucleotide sequence ID" value="NZ_RJUL01000003.1"/>
</dbReference>
<dbReference type="PIRSF" id="PIRSF029037">
    <property type="entry name" value="UCP029037_Zn_ribbon"/>
    <property type="match status" value="1"/>
</dbReference>
<dbReference type="AlphaFoldDB" id="A0A3N1PNN7"/>
<dbReference type="EMBL" id="RJUL01000003">
    <property type="protein sequence ID" value="ROQ28490.1"/>
    <property type="molecule type" value="Genomic_DNA"/>
</dbReference>
<dbReference type="Proteomes" id="UP000268033">
    <property type="component" value="Unassembled WGS sequence"/>
</dbReference>
<dbReference type="STRING" id="584787.GCA_001247655_00345"/>
<comment type="caution">
    <text evidence="1">The sequence shown here is derived from an EMBL/GenBank/DDBJ whole genome shotgun (WGS) entry which is preliminary data.</text>
</comment>
<gene>
    <name evidence="1" type="ORF">EDC28_10383</name>
</gene>
<organism evidence="1 2">
    <name type="scientific">Gallaecimonas pentaromativorans</name>
    <dbReference type="NCBI Taxonomy" id="584787"/>
    <lineage>
        <taxon>Bacteria</taxon>
        <taxon>Pseudomonadati</taxon>
        <taxon>Pseudomonadota</taxon>
        <taxon>Gammaproteobacteria</taxon>
        <taxon>Enterobacterales</taxon>
        <taxon>Gallaecimonadaceae</taxon>
        <taxon>Gallaecimonas</taxon>
    </lineage>
</organism>
<reference evidence="1 2" key="1">
    <citation type="submission" date="2018-11" db="EMBL/GenBank/DDBJ databases">
        <title>Genomic Encyclopedia of Type Strains, Phase IV (KMG-IV): sequencing the most valuable type-strain genomes for metagenomic binning, comparative biology and taxonomic classification.</title>
        <authorList>
            <person name="Goeker M."/>
        </authorList>
    </citation>
    <scope>NUCLEOTIDE SEQUENCE [LARGE SCALE GENOMIC DNA]</scope>
    <source>
        <strain evidence="1 2">DSM 21945</strain>
    </source>
</reference>